<evidence type="ECO:0000313" key="6">
    <source>
        <dbReference type="RefSeq" id="XP_027187902.1"/>
    </source>
</evidence>
<dbReference type="PROSITE" id="PS51683">
    <property type="entry name" value="SAM_OMT_II"/>
    <property type="match status" value="1"/>
</dbReference>
<dbReference type="PANTHER" id="PTHR11746">
    <property type="entry name" value="O-METHYLTRANSFERASE"/>
    <property type="match status" value="1"/>
</dbReference>
<evidence type="ECO:0000256" key="3">
    <source>
        <dbReference type="ARBA" id="ARBA00022691"/>
    </source>
</evidence>
<dbReference type="RefSeq" id="XP_027187902.1">
    <property type="nucleotide sequence ID" value="XM_027332101.1"/>
</dbReference>
<evidence type="ECO:0000256" key="1">
    <source>
        <dbReference type="ARBA" id="ARBA00022603"/>
    </source>
</evidence>
<dbReference type="CDD" id="cd02440">
    <property type="entry name" value="AdoMet_MTases"/>
    <property type="match status" value="1"/>
</dbReference>
<dbReference type="PaxDb" id="3827-XP_004490694.1"/>
<accession>A0A3Q7Y8G2</accession>
<dbReference type="InterPro" id="IPR001077">
    <property type="entry name" value="COMT_C"/>
</dbReference>
<name>A0A3Q7Y8G2_CICAR</name>
<keyword evidence="5" id="KW-1185">Reference proteome</keyword>
<keyword evidence="3" id="KW-0949">S-adenosyl-L-methionine</keyword>
<protein>
    <submittedName>
        <fullName evidence="6">Probable O-methyltransferase 3</fullName>
    </submittedName>
</protein>
<dbReference type="GO" id="GO:0008171">
    <property type="term" value="F:O-methyltransferase activity"/>
    <property type="evidence" value="ECO:0007669"/>
    <property type="project" value="InterPro"/>
</dbReference>
<dbReference type="InterPro" id="IPR016461">
    <property type="entry name" value="COMT-like"/>
</dbReference>
<dbReference type="Proteomes" id="UP000087171">
    <property type="component" value="Chromosome Ca2"/>
</dbReference>
<keyword evidence="2" id="KW-0808">Transferase</keyword>
<dbReference type="InterPro" id="IPR029063">
    <property type="entry name" value="SAM-dependent_MTases_sf"/>
</dbReference>
<dbReference type="OrthoDB" id="2410195at2759"/>
<evidence type="ECO:0000313" key="5">
    <source>
        <dbReference type="Proteomes" id="UP000087171"/>
    </source>
</evidence>
<gene>
    <name evidence="6" type="primary">LOC101512142</name>
</gene>
<dbReference type="SUPFAM" id="SSF53335">
    <property type="entry name" value="S-adenosyl-L-methionine-dependent methyltransferases"/>
    <property type="match status" value="1"/>
</dbReference>
<organism evidence="5 6">
    <name type="scientific">Cicer arietinum</name>
    <name type="common">Chickpea</name>
    <name type="synonym">Garbanzo</name>
    <dbReference type="NCBI Taxonomy" id="3827"/>
    <lineage>
        <taxon>Eukaryota</taxon>
        <taxon>Viridiplantae</taxon>
        <taxon>Streptophyta</taxon>
        <taxon>Embryophyta</taxon>
        <taxon>Tracheophyta</taxon>
        <taxon>Spermatophyta</taxon>
        <taxon>Magnoliopsida</taxon>
        <taxon>eudicotyledons</taxon>
        <taxon>Gunneridae</taxon>
        <taxon>Pentapetalae</taxon>
        <taxon>rosids</taxon>
        <taxon>fabids</taxon>
        <taxon>Fabales</taxon>
        <taxon>Fabaceae</taxon>
        <taxon>Papilionoideae</taxon>
        <taxon>50 kb inversion clade</taxon>
        <taxon>NPAAA clade</taxon>
        <taxon>Hologalegina</taxon>
        <taxon>IRL clade</taxon>
        <taxon>Cicereae</taxon>
        <taxon>Cicer</taxon>
    </lineage>
</organism>
<evidence type="ECO:0000259" key="4">
    <source>
        <dbReference type="Pfam" id="PF00891"/>
    </source>
</evidence>
<dbReference type="Pfam" id="PF00891">
    <property type="entry name" value="Methyltransf_2"/>
    <property type="match status" value="1"/>
</dbReference>
<dbReference type="Gene3D" id="3.40.50.150">
    <property type="entry name" value="Vaccinia Virus protein VP39"/>
    <property type="match status" value="1"/>
</dbReference>
<keyword evidence="1" id="KW-0489">Methyltransferase</keyword>
<feature type="domain" description="O-methyltransferase C-terminal" evidence="4">
    <location>
        <begin position="82"/>
        <end position="220"/>
    </location>
</feature>
<reference evidence="5" key="1">
    <citation type="journal article" date="2013" name="Nat. Biotechnol.">
        <title>Draft genome sequence of chickpea (Cicer arietinum) provides a resource for trait improvement.</title>
        <authorList>
            <person name="Varshney R.K."/>
            <person name="Song C."/>
            <person name="Saxena R.K."/>
            <person name="Azam S."/>
            <person name="Yu S."/>
            <person name="Sharpe A.G."/>
            <person name="Cannon S."/>
            <person name="Baek J."/>
            <person name="Rosen B.D."/>
            <person name="Tar'an B."/>
            <person name="Millan T."/>
            <person name="Zhang X."/>
            <person name="Ramsay L.D."/>
            <person name="Iwata A."/>
            <person name="Wang Y."/>
            <person name="Nelson W."/>
            <person name="Farmer A.D."/>
            <person name="Gaur P.M."/>
            <person name="Soderlund C."/>
            <person name="Penmetsa R.V."/>
            <person name="Xu C."/>
            <person name="Bharti A.K."/>
            <person name="He W."/>
            <person name="Winter P."/>
            <person name="Zhao S."/>
            <person name="Hane J.K."/>
            <person name="Carrasquilla-Garcia N."/>
            <person name="Condie J.A."/>
            <person name="Upadhyaya H.D."/>
            <person name="Luo M.C."/>
            <person name="Thudi M."/>
            <person name="Gowda C.L."/>
            <person name="Singh N.P."/>
            <person name="Lichtenzveig J."/>
            <person name="Gali K.K."/>
            <person name="Rubio J."/>
            <person name="Nadarajan N."/>
            <person name="Dolezel J."/>
            <person name="Bansal K.C."/>
            <person name="Xu X."/>
            <person name="Edwards D."/>
            <person name="Zhang G."/>
            <person name="Kahl G."/>
            <person name="Gil J."/>
            <person name="Singh K.B."/>
            <person name="Datta S.K."/>
            <person name="Jackson S.A."/>
            <person name="Wang J."/>
            <person name="Cook D.R."/>
        </authorList>
    </citation>
    <scope>NUCLEOTIDE SEQUENCE [LARGE SCALE GENOMIC DNA]</scope>
    <source>
        <strain evidence="5">cv. CDC Frontier</strain>
    </source>
</reference>
<evidence type="ECO:0000256" key="2">
    <source>
        <dbReference type="ARBA" id="ARBA00022679"/>
    </source>
</evidence>
<sequence length="222" mass="24960">MAPNTSTSVENNIGPSSSTNMLGVDYYNYQDFEVMNDMISDVVGVNLSFNEDQYDDTDGLPNEEAHRFYSLLKETHKLWLTNDNQTAFETTHGMLFWDYAERESKINNLFNDAMASDARLVSSVVIEKCKEVFNGLESLVDVGGGTGTMAKALAKSFPQLECTVFDLPHVVVGLQGTDNLKYVGGDMFKEIPPADAILLKWILHDWNDEECVKIFKNVRNHL</sequence>
<reference evidence="6" key="2">
    <citation type="submission" date="2025-08" db="UniProtKB">
        <authorList>
            <consortium name="RefSeq"/>
        </authorList>
    </citation>
    <scope>IDENTIFICATION</scope>
    <source>
        <tissue evidence="6">Etiolated seedlings</tissue>
    </source>
</reference>
<proteinExistence type="predicted"/>
<dbReference type="GO" id="GO:0032259">
    <property type="term" value="P:methylation"/>
    <property type="evidence" value="ECO:0007669"/>
    <property type="project" value="UniProtKB-KW"/>
</dbReference>
<dbReference type="AlphaFoldDB" id="A0A3Q7Y8G2"/>